<dbReference type="Proteomes" id="UP000193309">
    <property type="component" value="Unassembled WGS sequence"/>
</dbReference>
<keyword evidence="9" id="KW-1185">Reference proteome</keyword>
<evidence type="ECO:0000313" key="8">
    <source>
        <dbReference type="EMBL" id="SMG24545.1"/>
    </source>
</evidence>
<evidence type="ECO:0000256" key="4">
    <source>
        <dbReference type="ARBA" id="ARBA00023136"/>
    </source>
</evidence>
<evidence type="ECO:0000256" key="2">
    <source>
        <dbReference type="ARBA" id="ARBA00008973"/>
    </source>
</evidence>
<dbReference type="SUPFAM" id="SSF53850">
    <property type="entry name" value="Periplasmic binding protein-like II"/>
    <property type="match status" value="1"/>
</dbReference>
<dbReference type="GO" id="GO:0016020">
    <property type="term" value="C:membrane"/>
    <property type="evidence" value="ECO:0007669"/>
    <property type="project" value="UniProtKB-SubCell"/>
</dbReference>
<dbReference type="OrthoDB" id="9812878at2"/>
<keyword evidence="6" id="KW-0449">Lipoprotein</keyword>
<evidence type="ECO:0000256" key="1">
    <source>
        <dbReference type="ARBA" id="ARBA00004635"/>
    </source>
</evidence>
<comment type="similarity">
    <text evidence="2">Belongs to the NlpA lipoprotein family.</text>
</comment>
<keyword evidence="5" id="KW-0564">Palmitate</keyword>
<keyword evidence="3 7" id="KW-0732">Signal</keyword>
<name>A0A1X7JA94_9CORY</name>
<dbReference type="PANTHER" id="PTHR30429">
    <property type="entry name" value="D-METHIONINE-BINDING LIPOPROTEIN METQ"/>
    <property type="match status" value="1"/>
</dbReference>
<gene>
    <name evidence="8" type="ORF">SAMN06295981_1378</name>
</gene>
<reference evidence="9" key="1">
    <citation type="submission" date="2017-04" db="EMBL/GenBank/DDBJ databases">
        <authorList>
            <person name="Varghese N."/>
            <person name="Submissions S."/>
        </authorList>
    </citation>
    <scope>NUCLEOTIDE SEQUENCE [LARGE SCALE GENOMIC DNA]</scope>
    <source>
        <strain evidence="9">VDS</strain>
    </source>
</reference>
<protein>
    <submittedName>
        <fullName evidence="8">D-methionine transport system substrate-binding protein</fullName>
    </submittedName>
</protein>
<evidence type="ECO:0000256" key="5">
    <source>
        <dbReference type="ARBA" id="ARBA00023139"/>
    </source>
</evidence>
<comment type="subcellular location">
    <subcellularLocation>
        <location evidence="1">Membrane</location>
        <topology evidence="1">Lipid-anchor</topology>
    </subcellularLocation>
</comment>
<dbReference type="Gene3D" id="3.40.190.10">
    <property type="entry name" value="Periplasmic binding protein-like II"/>
    <property type="match status" value="2"/>
</dbReference>
<dbReference type="EMBL" id="FXAR01000004">
    <property type="protein sequence ID" value="SMG24545.1"/>
    <property type="molecule type" value="Genomic_DNA"/>
</dbReference>
<organism evidence="8 9">
    <name type="scientific">Corynebacterium pollutisoli</name>
    <dbReference type="NCBI Taxonomy" id="1610489"/>
    <lineage>
        <taxon>Bacteria</taxon>
        <taxon>Bacillati</taxon>
        <taxon>Actinomycetota</taxon>
        <taxon>Actinomycetes</taxon>
        <taxon>Mycobacteriales</taxon>
        <taxon>Corynebacteriaceae</taxon>
        <taxon>Corynebacterium</taxon>
    </lineage>
</organism>
<proteinExistence type="inferred from homology"/>
<dbReference type="PROSITE" id="PS51257">
    <property type="entry name" value="PROKAR_LIPOPROTEIN"/>
    <property type="match status" value="1"/>
</dbReference>
<dbReference type="InterPro" id="IPR004872">
    <property type="entry name" value="Lipoprotein_NlpA"/>
</dbReference>
<evidence type="ECO:0000256" key="7">
    <source>
        <dbReference type="SAM" id="SignalP"/>
    </source>
</evidence>
<evidence type="ECO:0000256" key="6">
    <source>
        <dbReference type="ARBA" id="ARBA00023288"/>
    </source>
</evidence>
<accession>A0A1X7JA94</accession>
<dbReference type="PANTHER" id="PTHR30429:SF3">
    <property type="entry name" value="LIPOPROTEIN"/>
    <property type="match status" value="1"/>
</dbReference>
<dbReference type="STRING" id="1610489.SAMN06295981_1378"/>
<keyword evidence="4" id="KW-0472">Membrane</keyword>
<dbReference type="RefSeq" id="WP_085549506.1">
    <property type="nucleotide sequence ID" value="NZ_FXAR01000004.1"/>
</dbReference>
<feature type="signal peptide" evidence="7">
    <location>
        <begin position="1"/>
        <end position="28"/>
    </location>
</feature>
<evidence type="ECO:0000256" key="3">
    <source>
        <dbReference type="ARBA" id="ARBA00022729"/>
    </source>
</evidence>
<feature type="chain" id="PRO_5012078312" evidence="7">
    <location>
        <begin position="29"/>
        <end position="300"/>
    </location>
</feature>
<sequence>MTLRRIFAGAAAAAIASVGLVACGNDSADDTAADGTTTAAASGETVRIGTTDANLKEWDVFADLVEEEGIDIEIVPFSDYNTPNDALAQGQIDVNKFQHLKFLASYNEGAGEELVPYASTEIYPLALFWQGHDSLDGIEGEEVAIPNDATNQGRAINVLVQAGLVTLKEEGLLDPAPADIDTEASQVQVIAVDAAQTTTVFHEGRPAVINNSFLERAGIDPLDAIFQDDPDNEEAEPYINVWVTTPDKADDETLNRLAEIWKDQAVTDAIMESSGNTAVTVERPAEDLTEIMERLAAGEQ</sequence>
<evidence type="ECO:0000313" key="9">
    <source>
        <dbReference type="Proteomes" id="UP000193309"/>
    </source>
</evidence>
<dbReference type="Pfam" id="PF03180">
    <property type="entry name" value="Lipoprotein_9"/>
    <property type="match status" value="1"/>
</dbReference>
<dbReference type="AlphaFoldDB" id="A0A1X7JA94"/>